<evidence type="ECO:0000256" key="4">
    <source>
        <dbReference type="PROSITE-ProRule" id="PRU00433"/>
    </source>
</evidence>
<evidence type="ECO:0000256" key="3">
    <source>
        <dbReference type="ARBA" id="ARBA00023004"/>
    </source>
</evidence>
<evidence type="ECO:0000256" key="2">
    <source>
        <dbReference type="ARBA" id="ARBA00022723"/>
    </source>
</evidence>
<dbReference type="SUPFAM" id="SSF46626">
    <property type="entry name" value="Cytochrome c"/>
    <property type="match status" value="1"/>
</dbReference>
<reference evidence="8" key="1">
    <citation type="journal article" date="2019" name="Int. J. Syst. Evol. Microbiol.">
        <title>The Global Catalogue of Microorganisms (GCM) 10K type strain sequencing project: providing services to taxonomists for standard genome sequencing and annotation.</title>
        <authorList>
            <consortium name="The Broad Institute Genomics Platform"/>
            <consortium name="The Broad Institute Genome Sequencing Center for Infectious Disease"/>
            <person name="Wu L."/>
            <person name="Ma J."/>
        </authorList>
    </citation>
    <scope>NUCLEOTIDE SEQUENCE [LARGE SCALE GENOMIC DNA]</scope>
    <source>
        <strain evidence="8">CCUG 63682</strain>
    </source>
</reference>
<dbReference type="Proteomes" id="UP001595953">
    <property type="component" value="Unassembled WGS sequence"/>
</dbReference>
<protein>
    <submittedName>
        <fullName evidence="7">C-type cytochrome</fullName>
    </submittedName>
</protein>
<evidence type="ECO:0000259" key="6">
    <source>
        <dbReference type="PROSITE" id="PS51007"/>
    </source>
</evidence>
<gene>
    <name evidence="7" type="ORF">ACFO5O_01660</name>
</gene>
<evidence type="ECO:0000313" key="8">
    <source>
        <dbReference type="Proteomes" id="UP001595953"/>
    </source>
</evidence>
<dbReference type="PANTHER" id="PTHR35008">
    <property type="entry name" value="BLL4482 PROTEIN-RELATED"/>
    <property type="match status" value="1"/>
</dbReference>
<dbReference type="RefSeq" id="WP_387960303.1">
    <property type="nucleotide sequence ID" value="NZ_JBHSGP010000004.1"/>
</dbReference>
<evidence type="ECO:0000256" key="1">
    <source>
        <dbReference type="ARBA" id="ARBA00022617"/>
    </source>
</evidence>
<dbReference type="Gene3D" id="1.10.760.10">
    <property type="entry name" value="Cytochrome c-like domain"/>
    <property type="match status" value="1"/>
</dbReference>
<feature type="domain" description="Cytochrome c" evidence="6">
    <location>
        <begin position="41"/>
        <end position="180"/>
    </location>
</feature>
<dbReference type="EMBL" id="JBHSGP010000004">
    <property type="protein sequence ID" value="MFC4721012.1"/>
    <property type="molecule type" value="Genomic_DNA"/>
</dbReference>
<keyword evidence="8" id="KW-1185">Reference proteome</keyword>
<dbReference type="InterPro" id="IPR036909">
    <property type="entry name" value="Cyt_c-like_dom_sf"/>
</dbReference>
<name>A0ABV9MYF2_9FLAO</name>
<dbReference type="InterPro" id="IPR051459">
    <property type="entry name" value="Cytochrome_c-type_DH"/>
</dbReference>
<evidence type="ECO:0000313" key="7">
    <source>
        <dbReference type="EMBL" id="MFC4721012.1"/>
    </source>
</evidence>
<dbReference type="InterPro" id="IPR009056">
    <property type="entry name" value="Cyt_c-like_dom"/>
</dbReference>
<feature type="signal peptide" evidence="5">
    <location>
        <begin position="1"/>
        <end position="23"/>
    </location>
</feature>
<keyword evidence="3 4" id="KW-0408">Iron</keyword>
<evidence type="ECO:0000256" key="5">
    <source>
        <dbReference type="SAM" id="SignalP"/>
    </source>
</evidence>
<dbReference type="PANTHER" id="PTHR35008:SF4">
    <property type="entry name" value="BLL4482 PROTEIN"/>
    <property type="match status" value="1"/>
</dbReference>
<dbReference type="PROSITE" id="PS51007">
    <property type="entry name" value="CYTC"/>
    <property type="match status" value="1"/>
</dbReference>
<organism evidence="7 8">
    <name type="scientific">Geojedonia litorea</name>
    <dbReference type="NCBI Taxonomy" id="1268269"/>
    <lineage>
        <taxon>Bacteria</taxon>
        <taxon>Pseudomonadati</taxon>
        <taxon>Bacteroidota</taxon>
        <taxon>Flavobacteriia</taxon>
        <taxon>Flavobacteriales</taxon>
        <taxon>Flavobacteriaceae</taxon>
        <taxon>Geojedonia</taxon>
    </lineage>
</organism>
<keyword evidence="5" id="KW-0732">Signal</keyword>
<proteinExistence type="predicted"/>
<sequence>MKTKILKSAIFFTGLLIMGCKDASEINEVNGEYVEQMNTEELIKRGNYLVNVIGCNDCHTPKIMTEQGPIHDPNRLLSGHNQNEAIPVYDPEITKSFVLFNMNSTAAVGPWGTSFAANLTPDITGIGTWSEAQFLKAMKEGKYKGLDGSRSLLPPMPWTSFSQMPDNEIKAIFAYLKSIKPIENLVPSAIAPRS</sequence>
<keyword evidence="1 4" id="KW-0349">Heme</keyword>
<accession>A0ABV9MYF2</accession>
<dbReference type="PROSITE" id="PS51257">
    <property type="entry name" value="PROKAR_LIPOPROTEIN"/>
    <property type="match status" value="1"/>
</dbReference>
<feature type="chain" id="PRO_5045377676" evidence="5">
    <location>
        <begin position="24"/>
        <end position="194"/>
    </location>
</feature>
<keyword evidence="2 4" id="KW-0479">Metal-binding</keyword>
<comment type="caution">
    <text evidence="7">The sequence shown here is derived from an EMBL/GenBank/DDBJ whole genome shotgun (WGS) entry which is preliminary data.</text>
</comment>